<dbReference type="GO" id="GO:0005506">
    <property type="term" value="F:iron ion binding"/>
    <property type="evidence" value="ECO:0007669"/>
    <property type="project" value="InterPro"/>
</dbReference>
<dbReference type="InterPro" id="IPR001128">
    <property type="entry name" value="Cyt_P450"/>
</dbReference>
<feature type="transmembrane region" description="Helical" evidence="1">
    <location>
        <begin position="20"/>
        <end position="37"/>
    </location>
</feature>
<dbReference type="GO" id="GO:0020037">
    <property type="term" value="F:heme binding"/>
    <property type="evidence" value="ECO:0007669"/>
    <property type="project" value="InterPro"/>
</dbReference>
<name>A0AAV6MCR6_9ROSI</name>
<sequence>MSISAFLCSFWSLDSDEKQISTAMFLVFVVTFALFWFRPKVRRPSLPPGPRGLPLVGYLPFLLRNVHRTFADLAEIYGPVFKLRRLRHCLHPGRHDWKKLRKIFVRKMLSRSFLDASYSVRRQEVRKVIKGVFESAGTPIDIGKVGFLATMKSVLAMTWGDSGRLIGEDGIDLDVKFRAVMDELAVLLGTPNLSDIFPILGRFDLQGIASRTNKAMRVCDEILNTAIEEQRKMGGNVLDFDEKFGVVNKKLNPLVAIPTPRLSNLNLYSV</sequence>
<reference evidence="2 3" key="1">
    <citation type="journal article" date="2021" name="Hortic Res">
        <title>The domestication of Cucurbita argyrosperma as revealed by the genome of its wild relative.</title>
        <authorList>
            <person name="Barrera-Redondo J."/>
            <person name="Sanchez-de la Vega G."/>
            <person name="Aguirre-Liguori J.A."/>
            <person name="Castellanos-Morales G."/>
            <person name="Gutierrez-Guerrero Y.T."/>
            <person name="Aguirre-Dugua X."/>
            <person name="Aguirre-Planter E."/>
            <person name="Tenaillon M.I."/>
            <person name="Lira-Saade R."/>
            <person name="Eguiarte L.E."/>
        </authorList>
    </citation>
    <scope>NUCLEOTIDE SEQUENCE [LARGE SCALE GENOMIC DNA]</scope>
    <source>
        <strain evidence="2">JBR-2021</strain>
    </source>
</reference>
<feature type="non-terminal residue" evidence="2">
    <location>
        <position position="1"/>
    </location>
</feature>
<evidence type="ECO:0000313" key="3">
    <source>
        <dbReference type="Proteomes" id="UP000685013"/>
    </source>
</evidence>
<accession>A0AAV6MCR6</accession>
<dbReference type="PANTHER" id="PTHR47951">
    <property type="entry name" value="OS08G0547900 PROTEIN"/>
    <property type="match status" value="1"/>
</dbReference>
<dbReference type="AlphaFoldDB" id="A0AAV6MCR6"/>
<proteinExistence type="predicted"/>
<evidence type="ECO:0000256" key="1">
    <source>
        <dbReference type="SAM" id="Phobius"/>
    </source>
</evidence>
<dbReference type="PANTHER" id="PTHR47951:SF7">
    <property type="entry name" value="FLAVONOID 3',5'-HYDROXYLASE-LIKE ISOFORM X1"/>
    <property type="match status" value="1"/>
</dbReference>
<organism evidence="2 3">
    <name type="scientific">Cucurbita argyrosperma subsp. sororia</name>
    <dbReference type="NCBI Taxonomy" id="37648"/>
    <lineage>
        <taxon>Eukaryota</taxon>
        <taxon>Viridiplantae</taxon>
        <taxon>Streptophyta</taxon>
        <taxon>Embryophyta</taxon>
        <taxon>Tracheophyta</taxon>
        <taxon>Spermatophyta</taxon>
        <taxon>Magnoliopsida</taxon>
        <taxon>eudicotyledons</taxon>
        <taxon>Gunneridae</taxon>
        <taxon>Pentapetalae</taxon>
        <taxon>rosids</taxon>
        <taxon>fabids</taxon>
        <taxon>Cucurbitales</taxon>
        <taxon>Cucurbitaceae</taxon>
        <taxon>Cucurbiteae</taxon>
        <taxon>Cucurbita</taxon>
    </lineage>
</organism>
<comment type="caution">
    <text evidence="2">The sequence shown here is derived from an EMBL/GenBank/DDBJ whole genome shotgun (WGS) entry which is preliminary data.</text>
</comment>
<dbReference type="Proteomes" id="UP000685013">
    <property type="component" value="Chromosome 15"/>
</dbReference>
<dbReference type="GO" id="GO:0016705">
    <property type="term" value="F:oxidoreductase activity, acting on paired donors, with incorporation or reduction of molecular oxygen"/>
    <property type="evidence" value="ECO:0007669"/>
    <property type="project" value="InterPro"/>
</dbReference>
<keyword evidence="1" id="KW-0472">Membrane</keyword>
<protein>
    <submittedName>
        <fullName evidence="2">Ferruginol synthase</fullName>
    </submittedName>
</protein>
<keyword evidence="1" id="KW-0812">Transmembrane</keyword>
<keyword evidence="3" id="KW-1185">Reference proteome</keyword>
<dbReference type="EMBL" id="JAGKQH010000015">
    <property type="protein sequence ID" value="KAG6579437.1"/>
    <property type="molecule type" value="Genomic_DNA"/>
</dbReference>
<evidence type="ECO:0000313" key="2">
    <source>
        <dbReference type="EMBL" id="KAG6579437.1"/>
    </source>
</evidence>
<keyword evidence="1" id="KW-1133">Transmembrane helix</keyword>
<dbReference type="Pfam" id="PF00067">
    <property type="entry name" value="p450"/>
    <property type="match status" value="1"/>
</dbReference>
<dbReference type="GO" id="GO:0004497">
    <property type="term" value="F:monooxygenase activity"/>
    <property type="evidence" value="ECO:0007669"/>
    <property type="project" value="InterPro"/>
</dbReference>
<gene>
    <name evidence="2" type="primary">CYP76AH1</name>
    <name evidence="2" type="ORF">SDJN03_23885</name>
</gene>